<evidence type="ECO:0000313" key="3">
    <source>
        <dbReference type="Proteomes" id="UP000266841"/>
    </source>
</evidence>
<dbReference type="EMBL" id="AGNL01013339">
    <property type="protein sequence ID" value="EJK67315.1"/>
    <property type="molecule type" value="Genomic_DNA"/>
</dbReference>
<name>K0SPS1_THAOC</name>
<feature type="region of interest" description="Disordered" evidence="1">
    <location>
        <begin position="1"/>
        <end position="98"/>
    </location>
</feature>
<evidence type="ECO:0000256" key="1">
    <source>
        <dbReference type="SAM" id="MobiDB-lite"/>
    </source>
</evidence>
<feature type="compositionally biased region" description="Polar residues" evidence="1">
    <location>
        <begin position="1"/>
        <end position="10"/>
    </location>
</feature>
<accession>K0SPS1</accession>
<organism evidence="2 3">
    <name type="scientific">Thalassiosira oceanica</name>
    <name type="common">Marine diatom</name>
    <dbReference type="NCBI Taxonomy" id="159749"/>
    <lineage>
        <taxon>Eukaryota</taxon>
        <taxon>Sar</taxon>
        <taxon>Stramenopiles</taxon>
        <taxon>Ochrophyta</taxon>
        <taxon>Bacillariophyta</taxon>
        <taxon>Coscinodiscophyceae</taxon>
        <taxon>Thalassiosirophycidae</taxon>
        <taxon>Thalassiosirales</taxon>
        <taxon>Thalassiosiraceae</taxon>
        <taxon>Thalassiosira</taxon>
    </lineage>
</organism>
<sequence length="129" mass="13908">MLPSRKSNNEPSPPSASASSPIITVPTKTYDGGSHSSLHRDGDSFDPFRHYSDDKVRMDELMMRGDGTAPLEQQSSGSDSGASGSGVSARNATTRPEVNRKTAISFELHHSVFSFDDTRNLHGTTGRAR</sequence>
<dbReference type="AlphaFoldDB" id="K0SPS1"/>
<evidence type="ECO:0000313" key="2">
    <source>
        <dbReference type="EMBL" id="EJK67315.1"/>
    </source>
</evidence>
<feature type="compositionally biased region" description="Low complexity" evidence="1">
    <location>
        <begin position="75"/>
        <end position="88"/>
    </location>
</feature>
<proteinExistence type="predicted"/>
<gene>
    <name evidence="2" type="ORF">THAOC_11670</name>
</gene>
<feature type="compositionally biased region" description="Basic and acidic residues" evidence="1">
    <location>
        <begin position="38"/>
        <end position="63"/>
    </location>
</feature>
<dbReference type="Proteomes" id="UP000266841">
    <property type="component" value="Unassembled WGS sequence"/>
</dbReference>
<reference evidence="2 3" key="1">
    <citation type="journal article" date="2012" name="Genome Biol.">
        <title>Genome and low-iron response of an oceanic diatom adapted to chronic iron limitation.</title>
        <authorList>
            <person name="Lommer M."/>
            <person name="Specht M."/>
            <person name="Roy A.S."/>
            <person name="Kraemer L."/>
            <person name="Andreson R."/>
            <person name="Gutowska M.A."/>
            <person name="Wolf J."/>
            <person name="Bergner S.V."/>
            <person name="Schilhabel M.B."/>
            <person name="Klostermeier U.C."/>
            <person name="Beiko R.G."/>
            <person name="Rosenstiel P."/>
            <person name="Hippler M."/>
            <person name="Laroche J."/>
        </authorList>
    </citation>
    <scope>NUCLEOTIDE SEQUENCE [LARGE SCALE GENOMIC DNA]</scope>
    <source>
        <strain evidence="2 3">CCMP1005</strain>
    </source>
</reference>
<keyword evidence="3" id="KW-1185">Reference proteome</keyword>
<comment type="caution">
    <text evidence="2">The sequence shown here is derived from an EMBL/GenBank/DDBJ whole genome shotgun (WGS) entry which is preliminary data.</text>
</comment>
<protein>
    <submittedName>
        <fullName evidence="2">Uncharacterized protein</fullName>
    </submittedName>
</protein>